<accession>A0ABS4WUP3</accession>
<keyword evidence="1" id="KW-0472">Membrane</keyword>
<dbReference type="Proteomes" id="UP000703720">
    <property type="component" value="Unassembled WGS sequence"/>
</dbReference>
<comment type="caution">
    <text evidence="2">The sequence shown here is derived from an EMBL/GenBank/DDBJ whole genome shotgun (WGS) entry which is preliminary data.</text>
</comment>
<dbReference type="EMBL" id="JAGIOA010000001">
    <property type="protein sequence ID" value="MBP2379924.1"/>
    <property type="molecule type" value="Genomic_DNA"/>
</dbReference>
<proteinExistence type="predicted"/>
<dbReference type="RefSeq" id="WP_210098917.1">
    <property type="nucleotide sequence ID" value="NZ_BAAAIO010000002.1"/>
</dbReference>
<keyword evidence="1" id="KW-1133">Transmembrane helix</keyword>
<organism evidence="2 3">
    <name type="scientific">Microbacterium phyllosphaerae</name>
    <dbReference type="NCBI Taxonomy" id="124798"/>
    <lineage>
        <taxon>Bacteria</taxon>
        <taxon>Bacillati</taxon>
        <taxon>Actinomycetota</taxon>
        <taxon>Actinomycetes</taxon>
        <taxon>Micrococcales</taxon>
        <taxon>Microbacteriaceae</taxon>
        <taxon>Microbacterium</taxon>
    </lineage>
</organism>
<keyword evidence="1" id="KW-0812">Transmembrane</keyword>
<gene>
    <name evidence="2" type="ORF">JOF42_003419</name>
</gene>
<evidence type="ECO:0000313" key="2">
    <source>
        <dbReference type="EMBL" id="MBP2379924.1"/>
    </source>
</evidence>
<protein>
    <submittedName>
        <fullName evidence="2">Uncharacterized protein</fullName>
    </submittedName>
</protein>
<keyword evidence="3" id="KW-1185">Reference proteome</keyword>
<evidence type="ECO:0000256" key="1">
    <source>
        <dbReference type="SAM" id="Phobius"/>
    </source>
</evidence>
<feature type="transmembrane region" description="Helical" evidence="1">
    <location>
        <begin position="6"/>
        <end position="24"/>
    </location>
</feature>
<reference evidence="2 3" key="1">
    <citation type="submission" date="2021-03" db="EMBL/GenBank/DDBJ databases">
        <title>Sequencing the genomes of 1000 actinobacteria strains.</title>
        <authorList>
            <person name="Klenk H.-P."/>
        </authorList>
    </citation>
    <scope>NUCLEOTIDE SEQUENCE [LARGE SCALE GENOMIC DNA]</scope>
    <source>
        <strain evidence="2 3">DSM 13468</strain>
    </source>
</reference>
<evidence type="ECO:0000313" key="3">
    <source>
        <dbReference type="Proteomes" id="UP000703720"/>
    </source>
</evidence>
<name>A0ABS4WUP3_9MICO</name>
<sequence length="46" mass="4975">MDIASMIMGASIVSIAWIAFWPWAQLKRLKELESPAAGGPDPDESS</sequence>